<accession>A0ABY9EC88</accession>
<sequence length="119" mass="13583">MKKYIFSLIFLLLVGVIWLASSLSLIVVENKTGAMVEGVKISQLGIPIWSGQIKEDDSVLIYLLEHKMYGVDLTFFFGGEQKEFNMIGYMVPGDVFDGYHVIKIKSHGSLEYGFEFYWN</sequence>
<organism evidence="1 2">
    <name type="scientific">Microbulbifer spongiae</name>
    <dbReference type="NCBI Taxonomy" id="2944933"/>
    <lineage>
        <taxon>Bacteria</taxon>
        <taxon>Pseudomonadati</taxon>
        <taxon>Pseudomonadota</taxon>
        <taxon>Gammaproteobacteria</taxon>
        <taxon>Cellvibrionales</taxon>
        <taxon>Microbulbiferaceae</taxon>
        <taxon>Microbulbifer</taxon>
    </lineage>
</organism>
<gene>
    <name evidence="1" type="ORF">M8T91_03985</name>
</gene>
<name>A0ABY9EC88_9GAMM</name>
<dbReference type="EMBL" id="CP098023">
    <property type="protein sequence ID" value="WKD50595.1"/>
    <property type="molecule type" value="Genomic_DNA"/>
</dbReference>
<keyword evidence="2" id="KW-1185">Reference proteome</keyword>
<dbReference type="RefSeq" id="WP_301417037.1">
    <property type="nucleotide sequence ID" value="NZ_CP098023.1"/>
</dbReference>
<evidence type="ECO:0000313" key="1">
    <source>
        <dbReference type="EMBL" id="WKD50595.1"/>
    </source>
</evidence>
<evidence type="ECO:0000313" key="2">
    <source>
        <dbReference type="Proteomes" id="UP001321520"/>
    </source>
</evidence>
<reference evidence="1 2" key="1">
    <citation type="submission" date="2022-05" db="EMBL/GenBank/DDBJ databases">
        <title>Microbulbifer sp. nov., isolated from sponge.</title>
        <authorList>
            <person name="Gao L."/>
        </authorList>
    </citation>
    <scope>NUCLEOTIDE SEQUENCE [LARGE SCALE GENOMIC DNA]</scope>
    <source>
        <strain evidence="1 2">MI-G</strain>
    </source>
</reference>
<proteinExistence type="predicted"/>
<protein>
    <submittedName>
        <fullName evidence="1">Uncharacterized protein</fullName>
    </submittedName>
</protein>
<dbReference type="Proteomes" id="UP001321520">
    <property type="component" value="Chromosome"/>
</dbReference>